<evidence type="ECO:0000256" key="6">
    <source>
        <dbReference type="ARBA" id="ARBA00060672"/>
    </source>
</evidence>
<dbReference type="EMBL" id="CP060715">
    <property type="protein sequence ID" value="QNN60270.1"/>
    <property type="molecule type" value="Genomic_DNA"/>
</dbReference>
<dbReference type="InterPro" id="IPR040190">
    <property type="entry name" value="MURQ/GCKR"/>
</dbReference>
<comment type="pathway">
    <text evidence="12">Amino-sugar metabolism; N-acetylmuramate degradation.</text>
</comment>
<protein>
    <recommendedName>
        <fullName evidence="9 12">N-acetylmuramic acid 6-phosphate etherase</fullName>
        <shortName evidence="12">MurNAc-6-P etherase</shortName>
        <ecNumber evidence="8 12">4.2.1.126</ecNumber>
    </recommendedName>
    <alternativeName>
        <fullName evidence="11 12">N-acetylmuramic acid 6-phosphate hydrolase</fullName>
    </alternativeName>
    <alternativeName>
        <fullName evidence="10 12">N-acetylmuramic acid 6-phosphate lyase</fullName>
    </alternativeName>
</protein>
<comment type="subunit">
    <text evidence="1 12">Homodimer.</text>
</comment>
<dbReference type="NCBIfam" id="NF003915">
    <property type="entry name" value="PRK05441.1"/>
    <property type="match status" value="1"/>
</dbReference>
<dbReference type="EC" id="4.2.1.126" evidence="8 12"/>
<dbReference type="SUPFAM" id="SSF53697">
    <property type="entry name" value="SIS domain"/>
    <property type="match status" value="1"/>
</dbReference>
<evidence type="ECO:0000313" key="14">
    <source>
        <dbReference type="EMBL" id="QNN60270.1"/>
    </source>
</evidence>
<dbReference type="PROSITE" id="PS51464">
    <property type="entry name" value="SIS"/>
    <property type="match status" value="1"/>
</dbReference>
<keyword evidence="15" id="KW-1185">Reference proteome</keyword>
<comment type="function">
    <text evidence="12">Specifically catalyzes the cleavage of the D-lactyl ether substituent of MurNAc 6-phosphate, producing GlcNAc 6-phosphate and D-lactate.</text>
</comment>
<dbReference type="GO" id="GO:0097173">
    <property type="term" value="P:N-acetylmuramic acid catabolic process"/>
    <property type="evidence" value="ECO:0007669"/>
    <property type="project" value="UniProtKB-UniPathway"/>
</dbReference>
<dbReference type="FunFam" id="1.10.8.1080:FF:000001">
    <property type="entry name" value="N-acetylmuramic acid 6-phosphate etherase"/>
    <property type="match status" value="1"/>
</dbReference>
<dbReference type="Gene3D" id="1.10.8.1080">
    <property type="match status" value="1"/>
</dbReference>
<comment type="pathway">
    <text evidence="5">Amino-sugar metabolism; 1,6-anhydro-N-acetylmuramate degradation.</text>
</comment>
<evidence type="ECO:0000256" key="9">
    <source>
        <dbReference type="ARBA" id="ARBA00070061"/>
    </source>
</evidence>
<dbReference type="PANTHER" id="PTHR10088:SF4">
    <property type="entry name" value="GLUCOKINASE REGULATORY PROTEIN"/>
    <property type="match status" value="1"/>
</dbReference>
<evidence type="ECO:0000256" key="11">
    <source>
        <dbReference type="ARBA" id="ARBA00084049"/>
    </source>
</evidence>
<dbReference type="GO" id="GO:0016835">
    <property type="term" value="F:carbon-oxygen lyase activity"/>
    <property type="evidence" value="ECO:0007669"/>
    <property type="project" value="UniProtKB-UniRule"/>
</dbReference>
<sequence length="300" mass="32035">MKVDLSKIGTEQQNQNTLNIDKLSTLEMVQLINREDQAVIDAVEKATPQIAAAVDAAYEAVSNGGRLVYIGAGTSGRLGVLDASECLPTFGVGEEAVVGLIAGGDTALRHPVEAAEDSKEDAVRDLKNINFNENDVVCAIGASGRTPYCIGGLEYAKEIGAKSISLACVENSEFFNYADYPIEAVVGQEVVTGSTRMKSGSATKMVLNILSTGIMIKWGKIYGNLMVDVKATNEKLVERARQIIIKATGCSYDRAAELQKLSKDNVKLAIVMEKANLDAEAAMTLLENNQGRISAALENK</sequence>
<proteinExistence type="inferred from homology"/>
<feature type="domain" description="SIS" evidence="13">
    <location>
        <begin position="57"/>
        <end position="220"/>
    </location>
</feature>
<name>A0A7G9RXE5_9FIRM</name>
<accession>A0A7G9RXE5</accession>
<dbReference type="HAMAP" id="MF_00068">
    <property type="entry name" value="MurQ"/>
    <property type="match status" value="1"/>
</dbReference>
<evidence type="ECO:0000313" key="15">
    <source>
        <dbReference type="Proteomes" id="UP000515928"/>
    </source>
</evidence>
<dbReference type="UniPathway" id="UPA00342"/>
<keyword evidence="2 12" id="KW-0456">Lyase</keyword>
<organism evidence="14 15">
    <name type="scientific">Erysipelothrix inopinata</name>
    <dbReference type="NCBI Taxonomy" id="225084"/>
    <lineage>
        <taxon>Bacteria</taxon>
        <taxon>Bacillati</taxon>
        <taxon>Bacillota</taxon>
        <taxon>Erysipelotrichia</taxon>
        <taxon>Erysipelotrichales</taxon>
        <taxon>Erysipelotrichaceae</taxon>
        <taxon>Erysipelothrix</taxon>
    </lineage>
</organism>
<evidence type="ECO:0000256" key="10">
    <source>
        <dbReference type="ARBA" id="ARBA00077905"/>
    </source>
</evidence>
<comment type="catalytic activity">
    <reaction evidence="4 12">
        <text>N-acetyl-D-muramate 6-phosphate + H2O = N-acetyl-D-glucosamine 6-phosphate + (R)-lactate</text>
        <dbReference type="Rhea" id="RHEA:26410"/>
        <dbReference type="ChEBI" id="CHEBI:15377"/>
        <dbReference type="ChEBI" id="CHEBI:16004"/>
        <dbReference type="ChEBI" id="CHEBI:57513"/>
        <dbReference type="ChEBI" id="CHEBI:58722"/>
        <dbReference type="EC" id="4.2.1.126"/>
    </reaction>
</comment>
<gene>
    <name evidence="12 14" type="primary">murQ</name>
    <name evidence="14" type="ORF">H9L01_07815</name>
</gene>
<dbReference type="InterPro" id="IPR005488">
    <property type="entry name" value="Etherase_MurQ"/>
</dbReference>
<comment type="pathway">
    <text evidence="6">Cell wall biogenesis.</text>
</comment>
<dbReference type="InterPro" id="IPR046348">
    <property type="entry name" value="SIS_dom_sf"/>
</dbReference>
<dbReference type="KEGG" id="eio:H9L01_07815"/>
<comment type="miscellaneous">
    <text evidence="12">A lyase-type mechanism (elimination/hydration) is suggested for the cleavage of the lactyl ether bond of MurNAc 6-phosphate, with the formation of an alpha,beta-unsaturated aldehyde intermediate with (E)-stereochemistry, followed by the syn addition of water to give product.</text>
</comment>
<evidence type="ECO:0000256" key="3">
    <source>
        <dbReference type="ARBA" id="ARBA00023277"/>
    </source>
</evidence>
<evidence type="ECO:0000256" key="4">
    <source>
        <dbReference type="ARBA" id="ARBA00051747"/>
    </source>
</evidence>
<evidence type="ECO:0000256" key="8">
    <source>
        <dbReference type="ARBA" id="ARBA00067056"/>
    </source>
</evidence>
<dbReference type="PANTHER" id="PTHR10088">
    <property type="entry name" value="GLUCOKINASE REGULATORY PROTEIN"/>
    <property type="match status" value="1"/>
</dbReference>
<dbReference type="GO" id="GO:0097367">
    <property type="term" value="F:carbohydrate derivative binding"/>
    <property type="evidence" value="ECO:0007669"/>
    <property type="project" value="InterPro"/>
</dbReference>
<evidence type="ECO:0000256" key="12">
    <source>
        <dbReference type="HAMAP-Rule" id="MF_00068"/>
    </source>
</evidence>
<evidence type="ECO:0000256" key="2">
    <source>
        <dbReference type="ARBA" id="ARBA00023239"/>
    </source>
</evidence>
<feature type="active site" description="Proton donor" evidence="12">
    <location>
        <position position="85"/>
    </location>
</feature>
<evidence type="ECO:0000259" key="13">
    <source>
        <dbReference type="PROSITE" id="PS51464"/>
    </source>
</evidence>
<feature type="active site" evidence="12">
    <location>
        <position position="116"/>
    </location>
</feature>
<dbReference type="RefSeq" id="WP_187533401.1">
    <property type="nucleotide sequence ID" value="NZ_CBCSHU010000031.1"/>
</dbReference>
<comment type="similarity">
    <text evidence="7 12">Belongs to the GCKR-like family. MurNAc-6-P etherase subfamily.</text>
</comment>
<dbReference type="Proteomes" id="UP000515928">
    <property type="component" value="Chromosome"/>
</dbReference>
<reference evidence="14 15" key="1">
    <citation type="submission" date="2020-08" db="EMBL/GenBank/DDBJ databases">
        <title>Genome sequence of Erysipelothrix inopinata DSM 15511T.</title>
        <authorList>
            <person name="Hyun D.-W."/>
            <person name="Bae J.-W."/>
        </authorList>
    </citation>
    <scope>NUCLEOTIDE SEQUENCE [LARGE SCALE GENOMIC DNA]</scope>
    <source>
        <strain evidence="14 15">DSM 15511</strain>
    </source>
</reference>
<dbReference type="FunFam" id="3.40.50.10490:FF:000014">
    <property type="entry name" value="N-acetylmuramic acid 6-phosphate etherase"/>
    <property type="match status" value="1"/>
</dbReference>
<dbReference type="NCBIfam" id="NF009222">
    <property type="entry name" value="PRK12570.1"/>
    <property type="match status" value="1"/>
</dbReference>
<keyword evidence="3 12" id="KW-0119">Carbohydrate metabolism</keyword>
<dbReference type="InterPro" id="IPR001347">
    <property type="entry name" value="SIS_dom"/>
</dbReference>
<dbReference type="Pfam" id="PF22645">
    <property type="entry name" value="GKRP_SIS_N"/>
    <property type="match status" value="1"/>
</dbReference>
<dbReference type="GO" id="GO:0046348">
    <property type="term" value="P:amino sugar catabolic process"/>
    <property type="evidence" value="ECO:0007669"/>
    <property type="project" value="InterPro"/>
</dbReference>
<dbReference type="Gene3D" id="3.40.50.10490">
    <property type="entry name" value="Glucose-6-phosphate isomerase like protein, domain 1"/>
    <property type="match status" value="1"/>
</dbReference>
<dbReference type="NCBIfam" id="TIGR00274">
    <property type="entry name" value="N-acetylmuramic acid 6-phosphate etherase"/>
    <property type="match status" value="1"/>
</dbReference>
<dbReference type="GO" id="GO:0016803">
    <property type="term" value="F:ether hydrolase activity"/>
    <property type="evidence" value="ECO:0007669"/>
    <property type="project" value="TreeGrafter"/>
</dbReference>
<evidence type="ECO:0000256" key="5">
    <source>
        <dbReference type="ARBA" id="ARBA00060595"/>
    </source>
</evidence>
<evidence type="ECO:0000256" key="7">
    <source>
        <dbReference type="ARBA" id="ARBA00061234"/>
    </source>
</evidence>
<evidence type="ECO:0000256" key="1">
    <source>
        <dbReference type="ARBA" id="ARBA00011738"/>
    </source>
</evidence>
<dbReference type="CDD" id="cd05007">
    <property type="entry name" value="SIS_Etherase"/>
    <property type="match status" value="1"/>
</dbReference>
<dbReference type="GO" id="GO:0009254">
    <property type="term" value="P:peptidoglycan turnover"/>
    <property type="evidence" value="ECO:0007669"/>
    <property type="project" value="TreeGrafter"/>
</dbReference>
<dbReference type="AlphaFoldDB" id="A0A7G9RXE5"/>